<dbReference type="PANTHER" id="PTHR30093:SF2">
    <property type="entry name" value="TYPE II SECRETION SYSTEM PROTEIN H"/>
    <property type="match status" value="1"/>
</dbReference>
<dbReference type="InterPro" id="IPR012902">
    <property type="entry name" value="N_methyl_site"/>
</dbReference>
<evidence type="ECO:0000313" key="3">
    <source>
        <dbReference type="Proteomes" id="UP000319557"/>
    </source>
</evidence>
<gene>
    <name evidence="2" type="ORF">EC9_21910</name>
</gene>
<dbReference type="NCBIfam" id="TIGR02532">
    <property type="entry name" value="IV_pilin_GFxxxE"/>
    <property type="match status" value="1"/>
</dbReference>
<sequence>MTKRKLSAGFTLVELLVVIAIIGILVGLLLPAVQAAREAARRMQCSNNLKQIGIAFHNYHDTYQSFPFGSRVMNNGSSGFGPSWWAGLLPFVEQQALFDRLNLSISNAGWSANASVLTRKPAPMMACPSYPGEVEGGEYGDTWDSKSTYVGISGAAITSPGFTESRVSTCCGCCSHSGSANDGILAAGGVLIANKSLRFRDITDGTSNTLMVSEIGGAMYTANSSSYTTIDGERVWVTPAGLHGWLMGTANTGQTPTDRVFNLTTIRYEPNSANYDRPGININHGPNIPLTSTHPGGVMGLNGDGHVSFIAETMNLDTLKLAATRDDGQTIDLNN</sequence>
<evidence type="ECO:0000313" key="2">
    <source>
        <dbReference type="EMBL" id="QDS88005.1"/>
    </source>
</evidence>
<dbReference type="Proteomes" id="UP000319557">
    <property type="component" value="Chromosome"/>
</dbReference>
<feature type="domain" description="DUF1559" evidence="1">
    <location>
        <begin position="34"/>
        <end position="315"/>
    </location>
</feature>
<dbReference type="KEGG" id="ruv:EC9_21910"/>
<dbReference type="EMBL" id="CP036261">
    <property type="protein sequence ID" value="QDS88005.1"/>
    <property type="molecule type" value="Genomic_DNA"/>
</dbReference>
<keyword evidence="3" id="KW-1185">Reference proteome</keyword>
<reference evidence="2 3" key="1">
    <citation type="submission" date="2019-02" db="EMBL/GenBank/DDBJ databases">
        <title>Deep-cultivation of Planctomycetes and their phenomic and genomic characterization uncovers novel biology.</title>
        <authorList>
            <person name="Wiegand S."/>
            <person name="Jogler M."/>
            <person name="Boedeker C."/>
            <person name="Pinto D."/>
            <person name="Vollmers J."/>
            <person name="Rivas-Marin E."/>
            <person name="Kohn T."/>
            <person name="Peeters S.H."/>
            <person name="Heuer A."/>
            <person name="Rast P."/>
            <person name="Oberbeckmann S."/>
            <person name="Bunk B."/>
            <person name="Jeske O."/>
            <person name="Meyerdierks A."/>
            <person name="Storesund J.E."/>
            <person name="Kallscheuer N."/>
            <person name="Luecker S."/>
            <person name="Lage O.M."/>
            <person name="Pohl T."/>
            <person name="Merkel B.J."/>
            <person name="Hornburger P."/>
            <person name="Mueller R.-W."/>
            <person name="Bruemmer F."/>
            <person name="Labrenz M."/>
            <person name="Spormann A.M."/>
            <person name="Op den Camp H."/>
            <person name="Overmann J."/>
            <person name="Amann R."/>
            <person name="Jetten M.S.M."/>
            <person name="Mascher T."/>
            <person name="Medema M.H."/>
            <person name="Devos D.P."/>
            <person name="Kaster A.-K."/>
            <person name="Ovreas L."/>
            <person name="Rohde M."/>
            <person name="Galperin M.Y."/>
            <person name="Jogler C."/>
        </authorList>
    </citation>
    <scope>NUCLEOTIDE SEQUENCE [LARGE SCALE GENOMIC DNA]</scope>
    <source>
        <strain evidence="2 3">EC9</strain>
    </source>
</reference>
<proteinExistence type="predicted"/>
<dbReference type="SUPFAM" id="SSF54523">
    <property type="entry name" value="Pili subunits"/>
    <property type="match status" value="1"/>
</dbReference>
<dbReference type="OrthoDB" id="280382at2"/>
<name>A0A517LZG0_9BACT</name>
<dbReference type="PROSITE" id="PS00409">
    <property type="entry name" value="PROKAR_NTER_METHYL"/>
    <property type="match status" value="1"/>
</dbReference>
<dbReference type="RefSeq" id="WP_145349093.1">
    <property type="nucleotide sequence ID" value="NZ_CP036261.1"/>
</dbReference>
<dbReference type="InterPro" id="IPR027558">
    <property type="entry name" value="Pre_pil_HX9DG_C"/>
</dbReference>
<evidence type="ECO:0000259" key="1">
    <source>
        <dbReference type="Pfam" id="PF07596"/>
    </source>
</evidence>
<dbReference type="AlphaFoldDB" id="A0A517LZG0"/>
<dbReference type="InterPro" id="IPR011453">
    <property type="entry name" value="DUF1559"/>
</dbReference>
<protein>
    <recommendedName>
        <fullName evidence="1">DUF1559 domain-containing protein</fullName>
    </recommendedName>
</protein>
<dbReference type="PANTHER" id="PTHR30093">
    <property type="entry name" value="GENERAL SECRETION PATHWAY PROTEIN G"/>
    <property type="match status" value="1"/>
</dbReference>
<dbReference type="Pfam" id="PF07963">
    <property type="entry name" value="N_methyl"/>
    <property type="match status" value="1"/>
</dbReference>
<dbReference type="InterPro" id="IPR045584">
    <property type="entry name" value="Pilin-like"/>
</dbReference>
<accession>A0A517LZG0</accession>
<dbReference type="NCBIfam" id="TIGR04294">
    <property type="entry name" value="pre_pil_HX9DG"/>
    <property type="match status" value="1"/>
</dbReference>
<dbReference type="Pfam" id="PF07596">
    <property type="entry name" value="SBP_bac_10"/>
    <property type="match status" value="1"/>
</dbReference>
<organism evidence="2 3">
    <name type="scientific">Rosistilla ulvae</name>
    <dbReference type="NCBI Taxonomy" id="1930277"/>
    <lineage>
        <taxon>Bacteria</taxon>
        <taxon>Pseudomonadati</taxon>
        <taxon>Planctomycetota</taxon>
        <taxon>Planctomycetia</taxon>
        <taxon>Pirellulales</taxon>
        <taxon>Pirellulaceae</taxon>
        <taxon>Rosistilla</taxon>
    </lineage>
</organism>
<dbReference type="Gene3D" id="3.30.700.10">
    <property type="entry name" value="Glycoprotein, Type 4 Pilin"/>
    <property type="match status" value="1"/>
</dbReference>